<comment type="caution">
    <text evidence="2">The sequence shown here is derived from an EMBL/GenBank/DDBJ whole genome shotgun (WGS) entry which is preliminary data.</text>
</comment>
<evidence type="ECO:0000313" key="2">
    <source>
        <dbReference type="EMBL" id="KAK7494506.1"/>
    </source>
</evidence>
<sequence length="330" mass="37022">MARDDFDLFWTTHLHTADSSSQSSDAMVLYWHSVKEETANYPWTRREATLRQHALAAVARDIMTQVRVATRKATLAVTVLQNVSPCSECAAELIKALNLAKEKKVKLEVSVAFVALHKIRRPSCVQRGHPCAGDVFLNESNDNALALRSLSEEGVKVMTFNPTLWQFFHTFVGMGLPSAFPNSFLSGKYSGAACQPRMVEDSLMANELRAILTGVQITSSSISPDPDTYTVEWRPPTLSKKKVSEYRVIYKKVTLKNKDSEDRLWRIHQTVSSTPFKLSVPGEMTSRRLEELERDSFYDLTVEALLGGGVVCSARKIFKTDDKGIKRSRT</sequence>
<dbReference type="InterPro" id="IPR003961">
    <property type="entry name" value="FN3_dom"/>
</dbReference>
<dbReference type="CDD" id="cd00063">
    <property type="entry name" value="FN3"/>
    <property type="match status" value="1"/>
</dbReference>
<evidence type="ECO:0000313" key="3">
    <source>
        <dbReference type="Proteomes" id="UP001519460"/>
    </source>
</evidence>
<reference evidence="2 3" key="1">
    <citation type="journal article" date="2023" name="Sci. Data">
        <title>Genome assembly of the Korean intertidal mud-creeper Batillaria attramentaria.</title>
        <authorList>
            <person name="Patra A.K."/>
            <person name="Ho P.T."/>
            <person name="Jun S."/>
            <person name="Lee S.J."/>
            <person name="Kim Y."/>
            <person name="Won Y.J."/>
        </authorList>
    </citation>
    <scope>NUCLEOTIDE SEQUENCE [LARGE SCALE GENOMIC DNA]</scope>
    <source>
        <strain evidence="2">Wonlab-2016</strain>
    </source>
</reference>
<dbReference type="Pfam" id="PF08210">
    <property type="entry name" value="APOBEC_N"/>
    <property type="match status" value="1"/>
</dbReference>
<dbReference type="Gene3D" id="3.40.140.10">
    <property type="entry name" value="Cytidine Deaminase, domain 2"/>
    <property type="match status" value="1"/>
</dbReference>
<organism evidence="2 3">
    <name type="scientific">Batillaria attramentaria</name>
    <dbReference type="NCBI Taxonomy" id="370345"/>
    <lineage>
        <taxon>Eukaryota</taxon>
        <taxon>Metazoa</taxon>
        <taxon>Spiralia</taxon>
        <taxon>Lophotrochozoa</taxon>
        <taxon>Mollusca</taxon>
        <taxon>Gastropoda</taxon>
        <taxon>Caenogastropoda</taxon>
        <taxon>Sorbeoconcha</taxon>
        <taxon>Cerithioidea</taxon>
        <taxon>Batillariidae</taxon>
        <taxon>Batillaria</taxon>
    </lineage>
</organism>
<protein>
    <recommendedName>
        <fullName evidence="1">Activation-induced cytidine deaminase AID domain-containing protein</fullName>
    </recommendedName>
</protein>
<dbReference type="InterPro" id="IPR013783">
    <property type="entry name" value="Ig-like_fold"/>
</dbReference>
<dbReference type="InterPro" id="IPR036116">
    <property type="entry name" value="FN3_sf"/>
</dbReference>
<proteinExistence type="predicted"/>
<gene>
    <name evidence="2" type="ORF">BaRGS_00014159</name>
</gene>
<evidence type="ECO:0000259" key="1">
    <source>
        <dbReference type="Pfam" id="PF08210"/>
    </source>
</evidence>
<dbReference type="Gene3D" id="2.60.40.10">
    <property type="entry name" value="Immunoglobulins"/>
    <property type="match status" value="1"/>
</dbReference>
<name>A0ABD0L5C9_9CAEN</name>
<keyword evidence="3" id="KW-1185">Reference proteome</keyword>
<dbReference type="AlphaFoldDB" id="A0ABD0L5C9"/>
<dbReference type="EMBL" id="JACVVK020000082">
    <property type="protein sequence ID" value="KAK7494506.1"/>
    <property type="molecule type" value="Genomic_DNA"/>
</dbReference>
<dbReference type="Proteomes" id="UP001519460">
    <property type="component" value="Unassembled WGS sequence"/>
</dbReference>
<accession>A0ABD0L5C9</accession>
<dbReference type="InterPro" id="IPR013158">
    <property type="entry name" value="AID"/>
</dbReference>
<feature type="domain" description="Activation-induced cytidine deaminase AID" evidence="1">
    <location>
        <begin position="51"/>
        <end position="172"/>
    </location>
</feature>
<dbReference type="SUPFAM" id="SSF49265">
    <property type="entry name" value="Fibronectin type III"/>
    <property type="match status" value="1"/>
</dbReference>